<dbReference type="RefSeq" id="WP_050740375.1">
    <property type="nucleotide sequence ID" value="NZ_LGYO01000026.1"/>
</dbReference>
<feature type="domain" description="UspA" evidence="2">
    <location>
        <begin position="58"/>
        <end position="133"/>
    </location>
</feature>
<dbReference type="Gene3D" id="3.40.50.620">
    <property type="entry name" value="HUPs"/>
    <property type="match status" value="2"/>
</dbReference>
<dbReference type="OrthoDB" id="9794782at2"/>
<dbReference type="STRING" id="52689.AKG39_10625"/>
<dbReference type="CDD" id="cd00293">
    <property type="entry name" value="USP-like"/>
    <property type="match status" value="2"/>
</dbReference>
<dbReference type="Pfam" id="PF00582">
    <property type="entry name" value="Usp"/>
    <property type="match status" value="2"/>
</dbReference>
<evidence type="ECO:0000259" key="2">
    <source>
        <dbReference type="Pfam" id="PF00582"/>
    </source>
</evidence>
<sequence length="287" mass="32134">MFDKILIVSEISTASAEMIKCVEDLRKLGTKECLLAQIFNPGDIEAGVSDYLRSIFEENLKKQKETLENEDYKVESMIISGNFKNEINRLATEEGCSLIVVGGEKHTLVGALLFGGIAYDVLYGAKLPVLLIRPSKKSKLELEKCQITDHVLFPTDFSDNADVAFDYVKDMVKAGVSKVTMLHVQDQFMINPYLLHRLVEFNEVDKERLQNYKDELLAMGKIEVDMRISFGSPTSEILSFIDAEKIPLVVMGTQGRGYIKEVFLGSVSHNISRHASASVLLIPGHRK</sequence>
<dbReference type="PRINTS" id="PR01438">
    <property type="entry name" value="UNVRSLSTRESS"/>
</dbReference>
<comment type="similarity">
    <text evidence="1">Belongs to the universal stress protein A family.</text>
</comment>
<dbReference type="InterPro" id="IPR006015">
    <property type="entry name" value="Universal_stress_UspA"/>
</dbReference>
<dbReference type="PANTHER" id="PTHR46268:SF26">
    <property type="entry name" value="UNIVERSAL STRESS PROTEIN MJ0577"/>
    <property type="match status" value="1"/>
</dbReference>
<dbReference type="PANTHER" id="PTHR46268">
    <property type="entry name" value="STRESS RESPONSE PROTEIN NHAX"/>
    <property type="match status" value="1"/>
</dbReference>
<dbReference type="Proteomes" id="UP000036873">
    <property type="component" value="Unassembled WGS sequence"/>
</dbReference>
<evidence type="ECO:0000313" key="3">
    <source>
        <dbReference type="EMBL" id="KNZ41642.1"/>
    </source>
</evidence>
<accession>A0A0L6TZX9</accession>
<reference evidence="4" key="1">
    <citation type="submission" date="2015-07" db="EMBL/GenBank/DDBJ databases">
        <title>Draft genome sequence of Acetobacterium bakii DSM 8293, a potential psychrophilic chemical producer through syngas fermentation.</title>
        <authorList>
            <person name="Song Y."/>
            <person name="Hwang S."/>
            <person name="Cho B.-K."/>
        </authorList>
    </citation>
    <scope>NUCLEOTIDE SEQUENCE [LARGE SCALE GENOMIC DNA]</scope>
    <source>
        <strain evidence="4">DSM 8239</strain>
    </source>
</reference>
<gene>
    <name evidence="3" type="ORF">AKG39_10625</name>
</gene>
<dbReference type="SUPFAM" id="SSF52402">
    <property type="entry name" value="Adenine nucleotide alpha hydrolases-like"/>
    <property type="match status" value="2"/>
</dbReference>
<dbReference type="InterPro" id="IPR014729">
    <property type="entry name" value="Rossmann-like_a/b/a_fold"/>
</dbReference>
<dbReference type="EMBL" id="LGYO01000026">
    <property type="protein sequence ID" value="KNZ41642.1"/>
    <property type="molecule type" value="Genomic_DNA"/>
</dbReference>
<name>A0A0L6TZX9_9FIRM</name>
<comment type="caution">
    <text evidence="3">The sequence shown here is derived from an EMBL/GenBank/DDBJ whole genome shotgun (WGS) entry which is preliminary data.</text>
</comment>
<organism evidence="3 4">
    <name type="scientific">Acetobacterium bakii</name>
    <dbReference type="NCBI Taxonomy" id="52689"/>
    <lineage>
        <taxon>Bacteria</taxon>
        <taxon>Bacillati</taxon>
        <taxon>Bacillota</taxon>
        <taxon>Clostridia</taxon>
        <taxon>Eubacteriales</taxon>
        <taxon>Eubacteriaceae</taxon>
        <taxon>Acetobacterium</taxon>
    </lineage>
</organism>
<keyword evidence="4" id="KW-1185">Reference proteome</keyword>
<evidence type="ECO:0000256" key="1">
    <source>
        <dbReference type="ARBA" id="ARBA00008791"/>
    </source>
</evidence>
<proteinExistence type="inferred from homology"/>
<evidence type="ECO:0000313" key="4">
    <source>
        <dbReference type="Proteomes" id="UP000036873"/>
    </source>
</evidence>
<feature type="domain" description="UspA" evidence="2">
    <location>
        <begin position="149"/>
        <end position="283"/>
    </location>
</feature>
<protein>
    <recommendedName>
        <fullName evidence="2">UspA domain-containing protein</fullName>
    </recommendedName>
</protein>
<dbReference type="InterPro" id="IPR006016">
    <property type="entry name" value="UspA"/>
</dbReference>
<dbReference type="AlphaFoldDB" id="A0A0L6TZX9"/>